<name>A0A4Q0I723_9FIRM</name>
<protein>
    <submittedName>
        <fullName evidence="1">CopG family transcriptional regulator</fullName>
    </submittedName>
</protein>
<proteinExistence type="predicted"/>
<dbReference type="EMBL" id="RLII01000002">
    <property type="protein sequence ID" value="RXE60118.1"/>
    <property type="molecule type" value="Genomic_DNA"/>
</dbReference>
<dbReference type="SUPFAM" id="SSF55021">
    <property type="entry name" value="ACT-like"/>
    <property type="match status" value="1"/>
</dbReference>
<keyword evidence="2" id="KW-1185">Reference proteome</keyword>
<reference evidence="2" key="1">
    <citation type="submission" date="2018-11" db="EMBL/GenBank/DDBJ databases">
        <title>Genome sequencing of a novel mesophilic and cellulolytic organism within the genus Hungateiclostridium.</title>
        <authorList>
            <person name="Rettenmaier R."/>
            <person name="Liebl W."/>
            <person name="Zverlov V."/>
        </authorList>
    </citation>
    <scope>NUCLEOTIDE SEQUENCE [LARGE SCALE GENOMIC DNA]</scope>
    <source>
        <strain evidence="2">N2K1</strain>
    </source>
</reference>
<dbReference type="Pfam" id="PF21699">
    <property type="entry name" value="TM1266-like"/>
    <property type="match status" value="1"/>
</dbReference>
<gene>
    <name evidence="1" type="ORF">EFD62_02480</name>
</gene>
<accession>A0A4Q0I723</accession>
<organism evidence="1 2">
    <name type="scientific">Acetivibrio mesophilus</name>
    <dbReference type="NCBI Taxonomy" id="2487273"/>
    <lineage>
        <taxon>Bacteria</taxon>
        <taxon>Bacillati</taxon>
        <taxon>Bacillota</taxon>
        <taxon>Clostridia</taxon>
        <taxon>Eubacteriales</taxon>
        <taxon>Oscillospiraceae</taxon>
        <taxon>Acetivibrio</taxon>
    </lineage>
</organism>
<dbReference type="AlphaFoldDB" id="A0A4Q0I723"/>
<evidence type="ECO:0000313" key="1">
    <source>
        <dbReference type="EMBL" id="RXE60118.1"/>
    </source>
</evidence>
<dbReference type="InterPro" id="IPR027271">
    <property type="entry name" value="Acetolactate_synth/TF_NikR_C"/>
</dbReference>
<dbReference type="Proteomes" id="UP000289166">
    <property type="component" value="Unassembled WGS sequence"/>
</dbReference>
<comment type="caution">
    <text evidence="1">The sequence shown here is derived from an EMBL/GenBank/DDBJ whole genome shotgun (WGS) entry which is preliminary data.</text>
</comment>
<evidence type="ECO:0000313" key="2">
    <source>
        <dbReference type="Proteomes" id="UP000289166"/>
    </source>
</evidence>
<dbReference type="RefSeq" id="WP_069193857.1">
    <property type="nucleotide sequence ID" value="NZ_RLII01000002.1"/>
</dbReference>
<dbReference type="Gene3D" id="3.30.70.1150">
    <property type="entry name" value="ACT-like. Chain A, domain 2"/>
    <property type="match status" value="1"/>
</dbReference>
<dbReference type="OrthoDB" id="9796135at2"/>
<dbReference type="InterPro" id="IPR023860">
    <property type="entry name" value="FeFe-hyd_TM1266"/>
</dbReference>
<sequence>MENEKRKENRIAVIGIVVNNREESSKRVNDILTDYGEIIVGRMGVPYKEKGISVISIIVDGSNDKIGALTGKLGNINGVKAKVALTN</sequence>
<dbReference type="NCBIfam" id="TIGR03959">
    <property type="entry name" value="hyd_TM1266"/>
    <property type="match status" value="1"/>
</dbReference>
<dbReference type="InterPro" id="IPR045865">
    <property type="entry name" value="ACT-like_dom_sf"/>
</dbReference>